<sequence length="296" mass="34245">MESDEFEGSPPAPSEYSRAVNELDHSCRISRFVEITQVAYLVPKDERDWFDRNEMHLYNLNSTLTTPYRTSDIRNCLRLRQDLHTLFDTGAFAFVPKEGKIVIHFLTMGLNYCKTFHNRATGSLMVHPAFIYARFAWAILPHATSFTSKKSTRITVFNEETERWEVTNAGETKKPVAAISKRRKHQAGGAAGQEVADAECTIDALDQQPARSRVDTFHKIVSSNPSYAWHAPYWHPETERFDKLWEKALQEREPELHRMEKERRRDLLGHDGAPLPDEGCFSFDDDTEEELEFYRG</sequence>
<feature type="compositionally biased region" description="Basic and acidic residues" evidence="1">
    <location>
        <begin position="256"/>
        <end position="269"/>
    </location>
</feature>
<evidence type="ECO:0000259" key="2">
    <source>
        <dbReference type="Pfam" id="PF13391"/>
    </source>
</evidence>
<dbReference type="InterPro" id="IPR003615">
    <property type="entry name" value="HNH_nuc"/>
</dbReference>
<dbReference type="EMBL" id="ML119195">
    <property type="protein sequence ID" value="RPB07113.1"/>
    <property type="molecule type" value="Genomic_DNA"/>
</dbReference>
<name>A0A3N4K9I7_9PEZI</name>
<dbReference type="InParanoid" id="A0A3N4K9I7"/>
<evidence type="ECO:0000313" key="4">
    <source>
        <dbReference type="Proteomes" id="UP000277580"/>
    </source>
</evidence>
<organism evidence="3 4">
    <name type="scientific">Morchella conica CCBAS932</name>
    <dbReference type="NCBI Taxonomy" id="1392247"/>
    <lineage>
        <taxon>Eukaryota</taxon>
        <taxon>Fungi</taxon>
        <taxon>Dikarya</taxon>
        <taxon>Ascomycota</taxon>
        <taxon>Pezizomycotina</taxon>
        <taxon>Pezizomycetes</taxon>
        <taxon>Pezizales</taxon>
        <taxon>Morchellaceae</taxon>
        <taxon>Morchella</taxon>
    </lineage>
</organism>
<keyword evidence="4" id="KW-1185">Reference proteome</keyword>
<reference evidence="3 4" key="1">
    <citation type="journal article" date="2018" name="Nat. Ecol. Evol.">
        <title>Pezizomycetes genomes reveal the molecular basis of ectomycorrhizal truffle lifestyle.</title>
        <authorList>
            <person name="Murat C."/>
            <person name="Payen T."/>
            <person name="Noel B."/>
            <person name="Kuo A."/>
            <person name="Morin E."/>
            <person name="Chen J."/>
            <person name="Kohler A."/>
            <person name="Krizsan K."/>
            <person name="Balestrini R."/>
            <person name="Da Silva C."/>
            <person name="Montanini B."/>
            <person name="Hainaut M."/>
            <person name="Levati E."/>
            <person name="Barry K.W."/>
            <person name="Belfiori B."/>
            <person name="Cichocki N."/>
            <person name="Clum A."/>
            <person name="Dockter R.B."/>
            <person name="Fauchery L."/>
            <person name="Guy J."/>
            <person name="Iotti M."/>
            <person name="Le Tacon F."/>
            <person name="Lindquist E.A."/>
            <person name="Lipzen A."/>
            <person name="Malagnac F."/>
            <person name="Mello A."/>
            <person name="Molinier V."/>
            <person name="Miyauchi S."/>
            <person name="Poulain J."/>
            <person name="Riccioni C."/>
            <person name="Rubini A."/>
            <person name="Sitrit Y."/>
            <person name="Splivallo R."/>
            <person name="Traeger S."/>
            <person name="Wang M."/>
            <person name="Zifcakova L."/>
            <person name="Wipf D."/>
            <person name="Zambonelli A."/>
            <person name="Paolocci F."/>
            <person name="Nowrousian M."/>
            <person name="Ottonello S."/>
            <person name="Baldrian P."/>
            <person name="Spatafora J.W."/>
            <person name="Henrissat B."/>
            <person name="Nagy L.G."/>
            <person name="Aury J.M."/>
            <person name="Wincker P."/>
            <person name="Grigoriev I.V."/>
            <person name="Bonfante P."/>
            <person name="Martin F.M."/>
        </authorList>
    </citation>
    <scope>NUCLEOTIDE SEQUENCE [LARGE SCALE GENOMIC DNA]</scope>
    <source>
        <strain evidence="3 4">CCBAS932</strain>
    </source>
</reference>
<dbReference type="STRING" id="1392247.A0A3N4K9I7"/>
<gene>
    <name evidence="3" type="ORF">P167DRAFT_513888</name>
</gene>
<dbReference type="AlphaFoldDB" id="A0A3N4K9I7"/>
<feature type="domain" description="HNH nuclease" evidence="2">
    <location>
        <begin position="27"/>
        <end position="95"/>
    </location>
</feature>
<dbReference type="Proteomes" id="UP000277580">
    <property type="component" value="Unassembled WGS sequence"/>
</dbReference>
<proteinExistence type="predicted"/>
<dbReference type="Pfam" id="PF13391">
    <property type="entry name" value="HNH_2"/>
    <property type="match status" value="1"/>
</dbReference>
<accession>A0A3N4K9I7</accession>
<dbReference type="OrthoDB" id="2142759at2759"/>
<protein>
    <recommendedName>
        <fullName evidence="2">HNH nuclease domain-containing protein</fullName>
    </recommendedName>
</protein>
<evidence type="ECO:0000256" key="1">
    <source>
        <dbReference type="SAM" id="MobiDB-lite"/>
    </source>
</evidence>
<evidence type="ECO:0000313" key="3">
    <source>
        <dbReference type="EMBL" id="RPB07113.1"/>
    </source>
</evidence>
<feature type="region of interest" description="Disordered" evidence="1">
    <location>
        <begin position="256"/>
        <end position="285"/>
    </location>
</feature>